<organism evidence="2">
    <name type="scientific">marine sediment metagenome</name>
    <dbReference type="NCBI Taxonomy" id="412755"/>
    <lineage>
        <taxon>unclassified sequences</taxon>
        <taxon>metagenomes</taxon>
        <taxon>ecological metagenomes</taxon>
    </lineage>
</organism>
<comment type="caution">
    <text evidence="2">The sequence shown here is derived from an EMBL/GenBank/DDBJ whole genome shotgun (WGS) entry which is preliminary data.</text>
</comment>
<keyword evidence="1" id="KW-0812">Transmembrane</keyword>
<dbReference type="AlphaFoldDB" id="A0A0F9GFI3"/>
<evidence type="ECO:0000313" key="2">
    <source>
        <dbReference type="EMBL" id="KKL61912.1"/>
    </source>
</evidence>
<proteinExistence type="predicted"/>
<evidence type="ECO:0000256" key="1">
    <source>
        <dbReference type="SAM" id="Phobius"/>
    </source>
</evidence>
<keyword evidence="1" id="KW-0472">Membrane</keyword>
<accession>A0A0F9GFI3</accession>
<gene>
    <name evidence="2" type="ORF">LCGC14_2190510</name>
</gene>
<dbReference type="EMBL" id="LAZR01028663">
    <property type="protein sequence ID" value="KKL61912.1"/>
    <property type="molecule type" value="Genomic_DNA"/>
</dbReference>
<reference evidence="2" key="1">
    <citation type="journal article" date="2015" name="Nature">
        <title>Complex archaea that bridge the gap between prokaryotes and eukaryotes.</title>
        <authorList>
            <person name="Spang A."/>
            <person name="Saw J.H."/>
            <person name="Jorgensen S.L."/>
            <person name="Zaremba-Niedzwiedzka K."/>
            <person name="Martijn J."/>
            <person name="Lind A.E."/>
            <person name="van Eijk R."/>
            <person name="Schleper C."/>
            <person name="Guy L."/>
            <person name="Ettema T.J."/>
        </authorList>
    </citation>
    <scope>NUCLEOTIDE SEQUENCE</scope>
</reference>
<name>A0A0F9GFI3_9ZZZZ</name>
<keyword evidence="1" id="KW-1133">Transmembrane helix</keyword>
<sequence length="54" mass="6392">STEDLQDTDKHIERLLEVRFGRTVSYRWSWWLSIISVIILLFSIPITVTCNNII</sequence>
<feature type="non-terminal residue" evidence="2">
    <location>
        <position position="1"/>
    </location>
</feature>
<feature type="transmembrane region" description="Helical" evidence="1">
    <location>
        <begin position="28"/>
        <end position="48"/>
    </location>
</feature>
<protein>
    <submittedName>
        <fullName evidence="2">Uncharacterized protein</fullName>
    </submittedName>
</protein>